<proteinExistence type="predicted"/>
<evidence type="ECO:0000256" key="2">
    <source>
        <dbReference type="ARBA" id="ARBA00022737"/>
    </source>
</evidence>
<protein>
    <submittedName>
        <fullName evidence="6">WD40-repeat-containing domain protein</fullName>
    </submittedName>
</protein>
<keyword evidence="2" id="KW-0677">Repeat</keyword>
<evidence type="ECO:0000313" key="7">
    <source>
        <dbReference type="Proteomes" id="UP000815325"/>
    </source>
</evidence>
<feature type="compositionally biased region" description="Pro residues" evidence="4">
    <location>
        <begin position="671"/>
        <end position="680"/>
    </location>
</feature>
<evidence type="ECO:0000256" key="1">
    <source>
        <dbReference type="ARBA" id="ARBA00022574"/>
    </source>
</evidence>
<dbReference type="EMBL" id="MU069646">
    <property type="protein sequence ID" value="KAF5836714.1"/>
    <property type="molecule type" value="Genomic_DNA"/>
</dbReference>
<evidence type="ECO:0000259" key="5">
    <source>
        <dbReference type="Pfam" id="PF23393"/>
    </source>
</evidence>
<dbReference type="PROSITE" id="PS50082">
    <property type="entry name" value="WD_REPEATS_2"/>
    <property type="match status" value="4"/>
</dbReference>
<feature type="region of interest" description="Disordered" evidence="4">
    <location>
        <begin position="438"/>
        <end position="469"/>
    </location>
</feature>
<feature type="repeat" description="WD" evidence="3">
    <location>
        <begin position="401"/>
        <end position="440"/>
    </location>
</feature>
<accession>A0ABQ7GQ32</accession>
<keyword evidence="7" id="KW-1185">Reference proteome</keyword>
<dbReference type="SUPFAM" id="SSF50978">
    <property type="entry name" value="WD40 repeat-like"/>
    <property type="match status" value="1"/>
</dbReference>
<dbReference type="InterPro" id="IPR001680">
    <property type="entry name" value="WD40_rpt"/>
</dbReference>
<dbReference type="Gene3D" id="2.130.10.10">
    <property type="entry name" value="YVTN repeat-like/Quinoprotein amine dehydrogenase"/>
    <property type="match status" value="3"/>
</dbReference>
<dbReference type="InterPro" id="IPR011041">
    <property type="entry name" value="Quinoprot_gluc/sorb_DH_b-prop"/>
</dbReference>
<dbReference type="InterPro" id="IPR050630">
    <property type="entry name" value="WD_repeat_EMAP"/>
</dbReference>
<gene>
    <name evidence="6" type="ORF">DUNSADRAFT_5541</name>
</gene>
<dbReference type="CDD" id="cd00200">
    <property type="entry name" value="WD40"/>
    <property type="match status" value="1"/>
</dbReference>
<dbReference type="Pfam" id="PF23393">
    <property type="entry name" value="Beta-prop_WDR90_POC16_2nd"/>
    <property type="match status" value="1"/>
</dbReference>
<feature type="repeat" description="WD" evidence="3">
    <location>
        <begin position="133"/>
        <end position="174"/>
    </location>
</feature>
<feature type="repeat" description="WD" evidence="3">
    <location>
        <begin position="351"/>
        <end position="384"/>
    </location>
</feature>
<feature type="repeat" description="WD" evidence="3">
    <location>
        <begin position="217"/>
        <end position="250"/>
    </location>
</feature>
<evidence type="ECO:0000256" key="4">
    <source>
        <dbReference type="SAM" id="MobiDB-lite"/>
    </source>
</evidence>
<feature type="compositionally biased region" description="Low complexity" evidence="4">
    <location>
        <begin position="625"/>
        <end position="657"/>
    </location>
</feature>
<dbReference type="SMART" id="SM00320">
    <property type="entry name" value="WD40"/>
    <property type="match status" value="7"/>
</dbReference>
<dbReference type="PROSITE" id="PS50294">
    <property type="entry name" value="WD_REPEATS_REGION"/>
    <property type="match status" value="3"/>
</dbReference>
<feature type="compositionally biased region" description="Basic residues" evidence="4">
    <location>
        <begin position="575"/>
        <end position="587"/>
    </location>
</feature>
<dbReference type="InterPro" id="IPR015943">
    <property type="entry name" value="WD40/YVTN_repeat-like_dom_sf"/>
</dbReference>
<keyword evidence="1 3" id="KW-0853">WD repeat</keyword>
<feature type="compositionally biased region" description="Low complexity" evidence="4">
    <location>
        <begin position="527"/>
        <end position="545"/>
    </location>
</feature>
<feature type="compositionally biased region" description="Polar residues" evidence="4">
    <location>
        <begin position="605"/>
        <end position="619"/>
    </location>
</feature>
<sequence>MAQNGAVGHFQLHSAAINAICTNHVKTPPALILANSSCLRWSNHRRTLLCVYQLHSGAINTIVMHSGFCVTASDDRQLRVWPTGFTDYLLEAEHESGVTSVGVSPDGLSVAVGTESGAIGTLDIPTHQYTPLLRSHVATVNAVAADPNRPQYCTASSDGTLRVWDVNTHQQLVEFDAPGEVVTAVAYHPFHHEVAAGFQNGRVRVFDVTTTTLVQEHLQHRAEVAQIAFSPDGTRMYTGGADGALCVYDVAQVYQPTKFLPSGARDMKVALAVSPDGLYLATVARDPYRRLTSLLLFHNSTLEPYMRIETDTPVFKSIAFSADSKELWAVAETNRLDRYELLEGQLLQQVSAAHRLEINAMAVDPGNRFVMTGGTDGLIKAWSVMPQQIPMQNTVPPHQAFTGHSSAVFGIAFQRDRLISVGDAENVYIWRIGNPQPPSSAEAAAAEASALPPLSPLPGSTNAGTGWGGGPVNGRSDAWALSAGGVGDVRGSVGRDGASVGAMGVGKVGSPVKQWVPAEAATLLQQNASAQHQQQQQQQLGNANLSTITPSPTFSSVLYPPPPTASFKGMPSNPLHHHHEQQHHHHQQQQQQQQQQHSMLHDPSSPLQSQIHTPLQHSGSPGGQYPPLQQQQELPQQPLQQHNHQQQTAALPGRKPLGPSPSSPSHQHPNPSNPSPPAPSPSRLSAAAPTNGNSAIDPAGEIGVNDHSHNPPPLTSPKSPKAFAPIQQQHRRQPHSTGKAQKDKVVGPALVRAAAPGSAPHSNPTDNTTAPAHAPMCVGVVGYTPCGVSQNVAWAAGAGLLAYAGVKGGVGCGYAVSFADKLCTGLKGAHRFPERIFG</sequence>
<dbReference type="InterPro" id="IPR036322">
    <property type="entry name" value="WD40_repeat_dom_sf"/>
</dbReference>
<comment type="caution">
    <text evidence="6">The sequence shown here is derived from an EMBL/GenBank/DDBJ whole genome shotgun (WGS) entry which is preliminary data.</text>
</comment>
<feature type="domain" description="WDR90/POC16 second beta-propeller" evidence="5">
    <location>
        <begin position="145"/>
        <end position="430"/>
    </location>
</feature>
<dbReference type="InterPro" id="IPR055441">
    <property type="entry name" value="Beta-prop_WDR90_POC16_2nd"/>
</dbReference>
<dbReference type="PANTHER" id="PTHR13720">
    <property type="entry name" value="WD-40 REPEAT PROTEIN"/>
    <property type="match status" value="1"/>
</dbReference>
<evidence type="ECO:0000313" key="6">
    <source>
        <dbReference type="EMBL" id="KAF5836714.1"/>
    </source>
</evidence>
<feature type="compositionally biased region" description="Polar residues" evidence="4">
    <location>
        <begin position="546"/>
        <end position="556"/>
    </location>
</feature>
<feature type="compositionally biased region" description="Low complexity" evidence="4">
    <location>
        <begin position="588"/>
        <end position="597"/>
    </location>
</feature>
<dbReference type="PANTHER" id="PTHR13720:SF24">
    <property type="entry name" value="WD REPEAT-CONTAINING PROTEIN 90"/>
    <property type="match status" value="1"/>
</dbReference>
<dbReference type="Proteomes" id="UP000815325">
    <property type="component" value="Unassembled WGS sequence"/>
</dbReference>
<dbReference type="SUPFAM" id="SSF50952">
    <property type="entry name" value="Soluble quinoprotein glucose dehydrogenase"/>
    <property type="match status" value="1"/>
</dbReference>
<feature type="region of interest" description="Disordered" evidence="4">
    <location>
        <begin position="527"/>
        <end position="743"/>
    </location>
</feature>
<feature type="compositionally biased region" description="Low complexity" evidence="4">
    <location>
        <begin position="439"/>
        <end position="464"/>
    </location>
</feature>
<name>A0ABQ7GQ32_DUNSA</name>
<evidence type="ECO:0000256" key="3">
    <source>
        <dbReference type="PROSITE-ProRule" id="PRU00221"/>
    </source>
</evidence>
<reference evidence="6" key="1">
    <citation type="submission" date="2017-08" db="EMBL/GenBank/DDBJ databases">
        <authorList>
            <person name="Polle J.E."/>
            <person name="Barry K."/>
            <person name="Cushman J."/>
            <person name="Schmutz J."/>
            <person name="Tran D."/>
            <person name="Hathwaick L.T."/>
            <person name="Yim W.C."/>
            <person name="Jenkins J."/>
            <person name="Mckie-Krisberg Z.M."/>
            <person name="Prochnik S."/>
            <person name="Lindquist E."/>
            <person name="Dockter R.B."/>
            <person name="Adam C."/>
            <person name="Molina H."/>
            <person name="Bunkerborg J."/>
            <person name="Jin E."/>
            <person name="Buchheim M."/>
            <person name="Magnuson J."/>
        </authorList>
    </citation>
    <scope>NUCLEOTIDE SEQUENCE</scope>
    <source>
        <strain evidence="6">CCAP 19/18</strain>
    </source>
</reference>
<organism evidence="6 7">
    <name type="scientific">Dunaliella salina</name>
    <name type="common">Green alga</name>
    <name type="synonym">Protococcus salinus</name>
    <dbReference type="NCBI Taxonomy" id="3046"/>
    <lineage>
        <taxon>Eukaryota</taxon>
        <taxon>Viridiplantae</taxon>
        <taxon>Chlorophyta</taxon>
        <taxon>core chlorophytes</taxon>
        <taxon>Chlorophyceae</taxon>
        <taxon>CS clade</taxon>
        <taxon>Chlamydomonadales</taxon>
        <taxon>Dunaliellaceae</taxon>
        <taxon>Dunaliella</taxon>
    </lineage>
</organism>